<protein>
    <submittedName>
        <fullName evidence="4">G_PROTEIN_RECEP_F1_2 domain-containing protein</fullName>
    </submittedName>
</protein>
<gene>
    <name evidence="2" type="ORF">HPLM_LOCUS14471</name>
</gene>
<dbReference type="OrthoDB" id="5798218at2759"/>
<dbReference type="WBParaSite" id="HPLM_0001447901-mRNA-1">
    <property type="protein sequence ID" value="HPLM_0001447901-mRNA-1"/>
    <property type="gene ID" value="HPLM_0001447901"/>
</dbReference>
<dbReference type="OMA" id="IVDILWI"/>
<sequence>MIHAQKKNAANLTSSFFKLCIATGLTDIVTLLNNYFGAVFPKWGWFTSVYMALGKPYAYTYLIIAWASGFNQAVSVSMLAINRLSAILFPQRYQQFWCGRRLKIAIAIQIIPGFIVSLLNLTNDVALSGTENGGLVPVILESD</sequence>
<feature type="transmembrane region" description="Helical" evidence="1">
    <location>
        <begin position="58"/>
        <end position="81"/>
    </location>
</feature>
<dbReference type="EMBL" id="UZAF01018583">
    <property type="protein sequence ID" value="VDO52908.1"/>
    <property type="molecule type" value="Genomic_DNA"/>
</dbReference>
<keyword evidence="1" id="KW-1133">Transmembrane helix</keyword>
<accession>A0A0N4WSG4</accession>
<evidence type="ECO:0000313" key="3">
    <source>
        <dbReference type="Proteomes" id="UP000268014"/>
    </source>
</evidence>
<keyword evidence="1" id="KW-0472">Membrane</keyword>
<reference evidence="4" key="1">
    <citation type="submission" date="2017-02" db="UniProtKB">
        <authorList>
            <consortium name="WormBaseParasite"/>
        </authorList>
    </citation>
    <scope>IDENTIFICATION</scope>
</reference>
<organism evidence="4">
    <name type="scientific">Haemonchus placei</name>
    <name type="common">Barber's pole worm</name>
    <dbReference type="NCBI Taxonomy" id="6290"/>
    <lineage>
        <taxon>Eukaryota</taxon>
        <taxon>Metazoa</taxon>
        <taxon>Ecdysozoa</taxon>
        <taxon>Nematoda</taxon>
        <taxon>Chromadorea</taxon>
        <taxon>Rhabditida</taxon>
        <taxon>Rhabditina</taxon>
        <taxon>Rhabditomorpha</taxon>
        <taxon>Strongyloidea</taxon>
        <taxon>Trichostrongylidae</taxon>
        <taxon>Haemonchus</taxon>
    </lineage>
</organism>
<dbReference type="InterPro" id="IPR019426">
    <property type="entry name" value="7TM_GPCR_serpentine_rcpt_Srv"/>
</dbReference>
<evidence type="ECO:0000313" key="2">
    <source>
        <dbReference type="EMBL" id="VDO52908.1"/>
    </source>
</evidence>
<dbReference type="PANTHER" id="PTHR31748">
    <property type="entry name" value="SERPENTINE RECEPTOR, CLASS V"/>
    <property type="match status" value="1"/>
</dbReference>
<proteinExistence type="predicted"/>
<dbReference type="PANTHER" id="PTHR31748:SF1">
    <property type="entry name" value="SERPENTINE RECEPTOR, CLASS V"/>
    <property type="match status" value="1"/>
</dbReference>
<keyword evidence="1" id="KW-0812">Transmembrane</keyword>
<feature type="transmembrane region" description="Helical" evidence="1">
    <location>
        <begin position="102"/>
        <end position="121"/>
    </location>
</feature>
<evidence type="ECO:0000313" key="4">
    <source>
        <dbReference type="WBParaSite" id="HPLM_0001447901-mRNA-1"/>
    </source>
</evidence>
<keyword evidence="3" id="KW-1185">Reference proteome</keyword>
<dbReference type="AlphaFoldDB" id="A0A0N4WSG4"/>
<dbReference type="SUPFAM" id="SSF81321">
    <property type="entry name" value="Family A G protein-coupled receptor-like"/>
    <property type="match status" value="1"/>
</dbReference>
<reference evidence="2 3" key="2">
    <citation type="submission" date="2018-11" db="EMBL/GenBank/DDBJ databases">
        <authorList>
            <consortium name="Pathogen Informatics"/>
        </authorList>
    </citation>
    <scope>NUCLEOTIDE SEQUENCE [LARGE SCALE GENOMIC DNA]</scope>
    <source>
        <strain evidence="2 3">MHpl1</strain>
    </source>
</reference>
<dbReference type="Proteomes" id="UP000268014">
    <property type="component" value="Unassembled WGS sequence"/>
</dbReference>
<feature type="transmembrane region" description="Helical" evidence="1">
    <location>
        <begin position="16"/>
        <end position="38"/>
    </location>
</feature>
<dbReference type="Pfam" id="PF10323">
    <property type="entry name" value="7TM_GPCR_Srv"/>
    <property type="match status" value="1"/>
</dbReference>
<evidence type="ECO:0000256" key="1">
    <source>
        <dbReference type="SAM" id="Phobius"/>
    </source>
</evidence>
<name>A0A0N4WSG4_HAEPC</name>
<dbReference type="Gene3D" id="1.20.1070.10">
    <property type="entry name" value="Rhodopsin 7-helix transmembrane proteins"/>
    <property type="match status" value="1"/>
</dbReference>